<name>A0A2G7SZ49_9FLAO</name>
<comment type="cofactor">
    <cofactor evidence="4">
        <name>FAD</name>
        <dbReference type="ChEBI" id="CHEBI:57692"/>
    </cofactor>
</comment>
<dbReference type="EMBL" id="PEKC01000160">
    <property type="protein sequence ID" value="PII32871.1"/>
    <property type="molecule type" value="Genomic_DNA"/>
</dbReference>
<evidence type="ECO:0000256" key="1">
    <source>
        <dbReference type="ARBA" id="ARBA00009347"/>
    </source>
</evidence>
<evidence type="ECO:0000259" key="7">
    <source>
        <dbReference type="Pfam" id="PF18158"/>
    </source>
</evidence>
<dbReference type="PANTHER" id="PTHR42707:SF3">
    <property type="entry name" value="ACYL-COA DEHYDROGENASE AIDB-RELATED"/>
    <property type="match status" value="1"/>
</dbReference>
<evidence type="ECO:0000259" key="6">
    <source>
        <dbReference type="Pfam" id="PF02770"/>
    </source>
</evidence>
<dbReference type="Gene3D" id="2.40.110.20">
    <property type="match status" value="1"/>
</dbReference>
<dbReference type="Pfam" id="PF18158">
    <property type="entry name" value="AidB_N"/>
    <property type="match status" value="1"/>
</dbReference>
<evidence type="ECO:0000256" key="3">
    <source>
        <dbReference type="ARBA" id="ARBA00022827"/>
    </source>
</evidence>
<reference evidence="8" key="1">
    <citation type="submission" date="2017-10" db="EMBL/GenBank/DDBJ databases">
        <title>Chryseobacterium sp. B5 is a hydrocarbonoclastic and plant growth promoting bacterium.</title>
        <authorList>
            <person name="Thijs S."/>
            <person name="Gkorezis P."/>
            <person name="Van Hamme J."/>
        </authorList>
    </citation>
    <scope>NUCLEOTIDE SEQUENCE</scope>
    <source>
        <strain evidence="8">B5</strain>
    </source>
</reference>
<evidence type="ECO:0000259" key="5">
    <source>
        <dbReference type="Pfam" id="PF00441"/>
    </source>
</evidence>
<dbReference type="Pfam" id="PF02770">
    <property type="entry name" value="Acyl-CoA_dh_M"/>
    <property type="match status" value="1"/>
</dbReference>
<dbReference type="GO" id="GO:0003995">
    <property type="term" value="F:acyl-CoA dehydrogenase activity"/>
    <property type="evidence" value="ECO:0007669"/>
    <property type="project" value="TreeGrafter"/>
</dbReference>
<evidence type="ECO:0000256" key="4">
    <source>
        <dbReference type="RuleBase" id="RU362125"/>
    </source>
</evidence>
<organism evidence="8">
    <name type="scientific">Chryseobacterium sp. B5</name>
    <dbReference type="NCBI Taxonomy" id="2050562"/>
    <lineage>
        <taxon>Bacteria</taxon>
        <taxon>Pseudomonadati</taxon>
        <taxon>Bacteroidota</taxon>
        <taxon>Flavobacteriia</taxon>
        <taxon>Flavobacteriales</taxon>
        <taxon>Weeksellaceae</taxon>
        <taxon>Chryseobacterium group</taxon>
        <taxon>Chryseobacterium</taxon>
    </lineage>
</organism>
<dbReference type="SUPFAM" id="SSF56645">
    <property type="entry name" value="Acyl-CoA dehydrogenase NM domain-like"/>
    <property type="match status" value="1"/>
</dbReference>
<dbReference type="InterPro" id="IPR009075">
    <property type="entry name" value="AcylCo_DH/oxidase_C"/>
</dbReference>
<comment type="caution">
    <text evidence="8">The sequence shown here is derived from an EMBL/GenBank/DDBJ whole genome shotgun (WGS) entry which is preliminary data.</text>
</comment>
<keyword evidence="3 4" id="KW-0274">FAD</keyword>
<dbReference type="InterPro" id="IPR009100">
    <property type="entry name" value="AcylCoA_DH/oxidase_NM_dom_sf"/>
</dbReference>
<dbReference type="AlphaFoldDB" id="A0A2G7SZ49"/>
<dbReference type="Pfam" id="PF00441">
    <property type="entry name" value="Acyl-CoA_dh_1"/>
    <property type="match status" value="1"/>
</dbReference>
<keyword evidence="2 4" id="KW-0285">Flavoprotein</keyword>
<protein>
    <submittedName>
        <fullName evidence="8">DNA alkylation response protein</fullName>
    </submittedName>
</protein>
<dbReference type="InterPro" id="IPR006091">
    <property type="entry name" value="Acyl-CoA_Oxase/DH_mid-dom"/>
</dbReference>
<dbReference type="InterPro" id="IPR041504">
    <property type="entry name" value="AidB_N"/>
</dbReference>
<dbReference type="SUPFAM" id="SSF47203">
    <property type="entry name" value="Acyl-CoA dehydrogenase C-terminal domain-like"/>
    <property type="match status" value="1"/>
</dbReference>
<feature type="domain" description="Acyl-CoA dehydrogenase/oxidase C-terminal" evidence="5">
    <location>
        <begin position="303"/>
        <end position="460"/>
    </location>
</feature>
<dbReference type="Gene3D" id="6.10.250.600">
    <property type="match status" value="1"/>
</dbReference>
<gene>
    <name evidence="8" type="ORF">CTI11_25165</name>
</gene>
<accession>A0A2G7SZ49</accession>
<evidence type="ECO:0000313" key="8">
    <source>
        <dbReference type="EMBL" id="PII32871.1"/>
    </source>
</evidence>
<feature type="domain" description="Adaptive response protein AidB N-terminal" evidence="7">
    <location>
        <begin position="20"/>
        <end position="175"/>
    </location>
</feature>
<comment type="similarity">
    <text evidence="1 4">Belongs to the acyl-CoA dehydrogenase family.</text>
</comment>
<keyword evidence="4" id="KW-0560">Oxidoreductase</keyword>
<dbReference type="InterPro" id="IPR036250">
    <property type="entry name" value="AcylCo_DH-like_C"/>
</dbReference>
<dbReference type="Gene3D" id="1.20.140.10">
    <property type="entry name" value="Butyryl-CoA Dehydrogenase, subunit A, domain 3"/>
    <property type="match status" value="1"/>
</dbReference>
<feature type="domain" description="Acyl-CoA oxidase/dehydrogenase middle" evidence="6">
    <location>
        <begin position="190"/>
        <end position="293"/>
    </location>
</feature>
<proteinExistence type="inferred from homology"/>
<dbReference type="PANTHER" id="PTHR42707">
    <property type="entry name" value="ACYL-COA DEHYDROGENASE"/>
    <property type="match status" value="1"/>
</dbReference>
<dbReference type="InterPro" id="IPR052904">
    <property type="entry name" value="Acyl-CoA_dehydrogenase-like"/>
</dbReference>
<sequence>MSTGQTLQTGHTWNTHDVLNQVDELTDFNLLEADPALAEALQRNGAARHIPSLSRYAQQLGERATWELAEQANRHTPELHRFDARGRIIDAVEFHPSWHTLLGLYRQQGLISLPFEDSSAGRWSAWAAGFYLHGQVEQGTLCPATMTTAAIPLLQKEPALWQQLQGKLFSHEYDPRDLPVADKASMWLGMGMTEKQGGSDVRANTTVAMPVHAGGRGGEYLLRGHKWFFSAPMCDAHLVVARMGTNEGNHGGQACFYVPRWRPDGSRNAVRVQRLKDKVGNRSNSSSEVEFEDAWGILMGEEGRGIPTIIEMATYTRLNCVLGSAAILRSATVQALAYARRRSVFGKLLAEQPLMRTVLADLALESEAALQIAMRLAQAYERGGDEGDPLERAWKRIMTPAAKFWVCKRGVELTGEAMEVLGGNGYVDTGVMARLFREAPVNSIWEGSGNVMCLDVLRAISREPDGAQLLLQDLIDTAAGEPALLQQAQSLARRLSGPPDQLEAQARRLVQDLVLLAQACLLRRHAPPAMADGFIATRLGAQQGAMVAGAFDPAGLDIAAILQRALPA</sequence>
<evidence type="ECO:0000256" key="2">
    <source>
        <dbReference type="ARBA" id="ARBA00022630"/>
    </source>
</evidence>